<evidence type="ECO:0000256" key="3">
    <source>
        <dbReference type="ARBA" id="ARBA00023295"/>
    </source>
</evidence>
<keyword evidence="3" id="KW-0326">Glycosidase</keyword>
<gene>
    <name evidence="5" type="ORF">NEZAVI_LOCUS10987</name>
</gene>
<dbReference type="InterPro" id="IPR001360">
    <property type="entry name" value="Glyco_hydro_1"/>
</dbReference>
<dbReference type="PRINTS" id="PR00131">
    <property type="entry name" value="GLHYDRLASE1"/>
</dbReference>
<evidence type="ECO:0000256" key="1">
    <source>
        <dbReference type="ARBA" id="ARBA00010838"/>
    </source>
</evidence>
<evidence type="ECO:0000313" key="5">
    <source>
        <dbReference type="EMBL" id="CAH1402084.1"/>
    </source>
</evidence>
<dbReference type="Proteomes" id="UP001152798">
    <property type="component" value="Chromosome 5"/>
</dbReference>
<sequence length="519" mass="59716">MAVLQKSLPSSVVSSASAVYLRVLQVPVLLPSVRPISAIKENISEPMGIKLPDGLLIGVGSSAYQIEGAPFEDGKGESVIDRYCKEQPDWNEDSSNGTVACDSYHKIKEDVALLKDLGVNFYRFSISWPRIIPTGDPIDINQEGIDHYHKLIDTLLDAKIQPMVTMYHWDIPQDLQLLGGWTNKVVVDFFVEYARILFKEYGNKVKRWVTVNEPQLISQYGYGGGPQRTNISFPPGINQWLGFADYLSQHHMLLAHAHTYRLYEKEFKKAQRGLVGPVFQIFWMKPYSDTEKDREAVRRARLFEIDSMMHPLIKGDYPTEYKRIIDTRSKNEGRRISRLPSFTEEEVELLKGSFDYIGINYYTAYDVKYSENFPTPSQMKDYAAEKYVNPKAFTPGVKWLSHQPKHFRSSLKYLRDIYGDLRFFITENGCDDPSGLNDKDRINYLKDHLKQLILAINEDGCDIGGYTIWSFLDSYEWASGYKAKFGLYNVDFNDRKKPRTPKKSVEVVKEIIKTRIIPD</sequence>
<protein>
    <submittedName>
        <fullName evidence="5">Uncharacterized protein</fullName>
    </submittedName>
</protein>
<accession>A0A9P0MR99</accession>
<dbReference type="PANTHER" id="PTHR10353">
    <property type="entry name" value="GLYCOSYL HYDROLASE"/>
    <property type="match status" value="1"/>
</dbReference>
<dbReference type="PANTHER" id="PTHR10353:SF36">
    <property type="entry name" value="LP05116P"/>
    <property type="match status" value="1"/>
</dbReference>
<reference evidence="5" key="1">
    <citation type="submission" date="2022-01" db="EMBL/GenBank/DDBJ databases">
        <authorList>
            <person name="King R."/>
        </authorList>
    </citation>
    <scope>NUCLEOTIDE SEQUENCE</scope>
</reference>
<comment type="similarity">
    <text evidence="1 4">Belongs to the glycosyl hydrolase 1 family.</text>
</comment>
<keyword evidence="2" id="KW-0378">Hydrolase</keyword>
<evidence type="ECO:0000256" key="2">
    <source>
        <dbReference type="ARBA" id="ARBA00022801"/>
    </source>
</evidence>
<evidence type="ECO:0000313" key="6">
    <source>
        <dbReference type="Proteomes" id="UP001152798"/>
    </source>
</evidence>
<dbReference type="InterPro" id="IPR017853">
    <property type="entry name" value="GH"/>
</dbReference>
<dbReference type="OrthoDB" id="65569at2759"/>
<dbReference type="AlphaFoldDB" id="A0A9P0MR99"/>
<proteinExistence type="inferred from homology"/>
<dbReference type="EMBL" id="OV725081">
    <property type="protein sequence ID" value="CAH1402084.1"/>
    <property type="molecule type" value="Genomic_DNA"/>
</dbReference>
<dbReference type="Gene3D" id="3.20.20.80">
    <property type="entry name" value="Glycosidases"/>
    <property type="match status" value="1"/>
</dbReference>
<dbReference type="Pfam" id="PF00232">
    <property type="entry name" value="Glyco_hydro_1"/>
    <property type="match status" value="1"/>
</dbReference>
<dbReference type="GO" id="GO:0005975">
    <property type="term" value="P:carbohydrate metabolic process"/>
    <property type="evidence" value="ECO:0007669"/>
    <property type="project" value="InterPro"/>
</dbReference>
<keyword evidence="6" id="KW-1185">Reference proteome</keyword>
<name>A0A9P0MR99_NEZVI</name>
<evidence type="ECO:0000256" key="4">
    <source>
        <dbReference type="RuleBase" id="RU003690"/>
    </source>
</evidence>
<organism evidence="5 6">
    <name type="scientific">Nezara viridula</name>
    <name type="common">Southern green stink bug</name>
    <name type="synonym">Cimex viridulus</name>
    <dbReference type="NCBI Taxonomy" id="85310"/>
    <lineage>
        <taxon>Eukaryota</taxon>
        <taxon>Metazoa</taxon>
        <taxon>Ecdysozoa</taxon>
        <taxon>Arthropoda</taxon>
        <taxon>Hexapoda</taxon>
        <taxon>Insecta</taxon>
        <taxon>Pterygota</taxon>
        <taxon>Neoptera</taxon>
        <taxon>Paraneoptera</taxon>
        <taxon>Hemiptera</taxon>
        <taxon>Heteroptera</taxon>
        <taxon>Panheteroptera</taxon>
        <taxon>Pentatomomorpha</taxon>
        <taxon>Pentatomoidea</taxon>
        <taxon>Pentatomidae</taxon>
        <taxon>Pentatominae</taxon>
        <taxon>Nezara</taxon>
    </lineage>
</organism>
<dbReference type="GO" id="GO:0008422">
    <property type="term" value="F:beta-glucosidase activity"/>
    <property type="evidence" value="ECO:0007669"/>
    <property type="project" value="TreeGrafter"/>
</dbReference>
<dbReference type="SUPFAM" id="SSF51445">
    <property type="entry name" value="(Trans)glycosidases"/>
    <property type="match status" value="1"/>
</dbReference>